<proteinExistence type="inferred from homology"/>
<keyword evidence="4" id="KW-0812">Transmembrane</keyword>
<dbReference type="KEGG" id="bbel:109474776"/>
<dbReference type="Pfam" id="PF06990">
    <property type="entry name" value="Gal-3-0_sulfotr"/>
    <property type="match status" value="1"/>
</dbReference>
<evidence type="ECO:0000256" key="2">
    <source>
        <dbReference type="ARBA" id="ARBA00008124"/>
    </source>
</evidence>
<organism evidence="10 11">
    <name type="scientific">Branchiostoma belcheri</name>
    <name type="common">Amphioxus</name>
    <dbReference type="NCBI Taxonomy" id="7741"/>
    <lineage>
        <taxon>Eukaryota</taxon>
        <taxon>Metazoa</taxon>
        <taxon>Chordata</taxon>
        <taxon>Cephalochordata</taxon>
        <taxon>Leptocardii</taxon>
        <taxon>Amphioxiformes</taxon>
        <taxon>Branchiostomatidae</taxon>
        <taxon>Branchiostoma</taxon>
    </lineage>
</organism>
<dbReference type="OrthoDB" id="514299at2759"/>
<comment type="similarity">
    <text evidence="2">Belongs to the galactose-3-O-sulfotransferase family.</text>
</comment>
<evidence type="ECO:0000256" key="8">
    <source>
        <dbReference type="ARBA" id="ARBA00023136"/>
    </source>
</evidence>
<dbReference type="GeneID" id="109474776"/>
<reference evidence="11" key="1">
    <citation type="submission" date="2025-08" db="UniProtKB">
        <authorList>
            <consortium name="RefSeq"/>
        </authorList>
    </citation>
    <scope>IDENTIFICATION</scope>
    <source>
        <tissue evidence="11">Gonad</tissue>
    </source>
</reference>
<keyword evidence="3" id="KW-0808">Transferase</keyword>
<dbReference type="RefSeq" id="XP_019630697.1">
    <property type="nucleotide sequence ID" value="XM_019775138.1"/>
</dbReference>
<dbReference type="InterPro" id="IPR009729">
    <property type="entry name" value="Gal-3-0_sulfotransfrase"/>
</dbReference>
<keyword evidence="5" id="KW-0735">Signal-anchor</keyword>
<dbReference type="Proteomes" id="UP000515135">
    <property type="component" value="Unplaced"/>
</dbReference>
<name>A0A6P4ZHZ0_BRABE</name>
<keyword evidence="6" id="KW-1133">Transmembrane helix</keyword>
<dbReference type="AlphaFoldDB" id="A0A6P4ZHZ0"/>
<sequence length="361" mass="42567">MASAIINGARRTKGTCQPHLNVAFMKIHKCGSSLISHMLLRFGYGHNLIVALPSEKGREIIGGFGIIKDDDYVHPPGGQRWNSFVGHHAFYNRTRFRQLMAPNTRYVAILREPLKRLRSAFQYFHIGRFFPGLAKKTPKGHAHFTTYLARPTYWDPRYKPPKEVRLREHVCFRNCMARDLGLAARDYDNHTTVEEFVRGIENDFKIMLILEYLPESLVLLKRRMCWTFYDILYTSEGGHARLQKYRGRADVTDEMKHTFYQHNYADVLLYTRFNESFHKQISQEGSDFQEEVRQFTEVNKDVNEYCRSKERQGKGNMVVEKSKWNDAFSVGISLCRQYGQARRYWDNLLRLKYRHTEEDKN</sequence>
<evidence type="ECO:0000313" key="10">
    <source>
        <dbReference type="Proteomes" id="UP000515135"/>
    </source>
</evidence>
<evidence type="ECO:0000256" key="3">
    <source>
        <dbReference type="ARBA" id="ARBA00022679"/>
    </source>
</evidence>
<dbReference type="GO" id="GO:0001733">
    <property type="term" value="F:galactosylceramide sulfotransferase activity"/>
    <property type="evidence" value="ECO:0007669"/>
    <property type="project" value="InterPro"/>
</dbReference>
<evidence type="ECO:0000256" key="1">
    <source>
        <dbReference type="ARBA" id="ARBA00004323"/>
    </source>
</evidence>
<dbReference type="Gene3D" id="3.40.50.300">
    <property type="entry name" value="P-loop containing nucleotide triphosphate hydrolases"/>
    <property type="match status" value="1"/>
</dbReference>
<dbReference type="PANTHER" id="PTHR14647">
    <property type="entry name" value="GALACTOSE-3-O-SULFOTRANSFERASE"/>
    <property type="match status" value="1"/>
</dbReference>
<dbReference type="GO" id="GO:0009247">
    <property type="term" value="P:glycolipid biosynthetic process"/>
    <property type="evidence" value="ECO:0007669"/>
    <property type="project" value="InterPro"/>
</dbReference>
<dbReference type="InterPro" id="IPR027417">
    <property type="entry name" value="P-loop_NTPase"/>
</dbReference>
<keyword evidence="10" id="KW-1185">Reference proteome</keyword>
<evidence type="ECO:0000256" key="6">
    <source>
        <dbReference type="ARBA" id="ARBA00022989"/>
    </source>
</evidence>
<evidence type="ECO:0000313" key="11">
    <source>
        <dbReference type="RefSeq" id="XP_019630697.1"/>
    </source>
</evidence>
<accession>A0A6P4ZHZ0</accession>
<evidence type="ECO:0000256" key="4">
    <source>
        <dbReference type="ARBA" id="ARBA00022692"/>
    </source>
</evidence>
<protein>
    <submittedName>
        <fullName evidence="11">Galactose-3-O-sulfotransferase 3-like</fullName>
    </submittedName>
</protein>
<dbReference type="GO" id="GO:0000139">
    <property type="term" value="C:Golgi membrane"/>
    <property type="evidence" value="ECO:0007669"/>
    <property type="project" value="UniProtKB-SubCell"/>
</dbReference>
<dbReference type="SUPFAM" id="SSF52540">
    <property type="entry name" value="P-loop containing nucleoside triphosphate hydrolases"/>
    <property type="match status" value="1"/>
</dbReference>
<gene>
    <name evidence="11" type="primary">LOC109474776</name>
</gene>
<evidence type="ECO:0000256" key="5">
    <source>
        <dbReference type="ARBA" id="ARBA00022968"/>
    </source>
</evidence>
<evidence type="ECO:0000256" key="9">
    <source>
        <dbReference type="ARBA" id="ARBA00023180"/>
    </source>
</evidence>
<keyword evidence="9" id="KW-0325">Glycoprotein</keyword>
<keyword evidence="8" id="KW-0472">Membrane</keyword>
<keyword evidence="7" id="KW-0333">Golgi apparatus</keyword>
<evidence type="ECO:0000256" key="7">
    <source>
        <dbReference type="ARBA" id="ARBA00023034"/>
    </source>
</evidence>
<comment type="subcellular location">
    <subcellularLocation>
        <location evidence="1">Golgi apparatus membrane</location>
        <topology evidence="1">Single-pass type II membrane protein</topology>
    </subcellularLocation>
</comment>
<dbReference type="PANTHER" id="PTHR14647:SF87">
    <property type="entry name" value="PUTATIVE-RELATED"/>
    <property type="match status" value="1"/>
</dbReference>